<dbReference type="Gene3D" id="1.20.5.340">
    <property type="match status" value="1"/>
</dbReference>
<reference evidence="2 3" key="1">
    <citation type="submission" date="2024-04" db="EMBL/GenBank/DDBJ databases">
        <title>Tritrichomonas musculus Genome.</title>
        <authorList>
            <person name="Alves-Ferreira E."/>
            <person name="Grigg M."/>
            <person name="Lorenzi H."/>
            <person name="Galac M."/>
        </authorList>
    </citation>
    <scope>NUCLEOTIDE SEQUENCE [LARGE SCALE GENOMIC DNA]</scope>
    <source>
        <strain evidence="2 3">EAF2021</strain>
    </source>
</reference>
<dbReference type="PROSITE" id="PS00107">
    <property type="entry name" value="PROTEIN_KINASE_ATP"/>
    <property type="match status" value="1"/>
</dbReference>
<proteinExistence type="predicted"/>
<evidence type="ECO:0000256" key="1">
    <source>
        <dbReference type="PROSITE-ProRule" id="PRU10141"/>
    </source>
</evidence>
<organism evidence="2 3">
    <name type="scientific">Tritrichomonas musculus</name>
    <dbReference type="NCBI Taxonomy" id="1915356"/>
    <lineage>
        <taxon>Eukaryota</taxon>
        <taxon>Metamonada</taxon>
        <taxon>Parabasalia</taxon>
        <taxon>Tritrichomonadida</taxon>
        <taxon>Tritrichomonadidae</taxon>
        <taxon>Tritrichomonas</taxon>
    </lineage>
</organism>
<gene>
    <name evidence="2" type="ORF">M9Y10_042609</name>
</gene>
<dbReference type="EMBL" id="JAPFFF010000008">
    <property type="protein sequence ID" value="KAK8883517.1"/>
    <property type="molecule type" value="Genomic_DNA"/>
</dbReference>
<keyword evidence="1" id="KW-0067">ATP-binding</keyword>
<dbReference type="Proteomes" id="UP001470230">
    <property type="component" value="Unassembled WGS sequence"/>
</dbReference>
<dbReference type="SUPFAM" id="SSF56112">
    <property type="entry name" value="Protein kinase-like (PK-like)"/>
    <property type="match status" value="1"/>
</dbReference>
<dbReference type="InterPro" id="IPR011009">
    <property type="entry name" value="Kinase-like_dom_sf"/>
</dbReference>
<sequence length="161" mass="18563">MKTINEKKSPENEDEIIQLKGENSQLKGENCQLKGENCQLKGENSVLIKENSRMKGYLIALKGDSHKLDFFDFSDYIVKSTIGEGGTSSVKLVVKNEEYAMKELKDSNHKSVKRFLTEGEVMFILRHPKGKNLTSKQKRMKNDIDERVMMIEAYEFQHQND</sequence>
<evidence type="ECO:0000313" key="3">
    <source>
        <dbReference type="Proteomes" id="UP001470230"/>
    </source>
</evidence>
<name>A0ABR2JZ37_9EUKA</name>
<feature type="binding site" evidence="1">
    <location>
        <position position="102"/>
    </location>
    <ligand>
        <name>ATP</name>
        <dbReference type="ChEBI" id="CHEBI:30616"/>
    </ligand>
</feature>
<dbReference type="Gene3D" id="3.30.200.20">
    <property type="entry name" value="Phosphorylase Kinase, domain 1"/>
    <property type="match status" value="1"/>
</dbReference>
<keyword evidence="1" id="KW-0547">Nucleotide-binding</keyword>
<accession>A0ABR2JZ37</accession>
<comment type="caution">
    <text evidence="2">The sequence shown here is derived from an EMBL/GenBank/DDBJ whole genome shotgun (WGS) entry which is preliminary data.</text>
</comment>
<keyword evidence="3" id="KW-1185">Reference proteome</keyword>
<evidence type="ECO:0000313" key="2">
    <source>
        <dbReference type="EMBL" id="KAK8883517.1"/>
    </source>
</evidence>
<protein>
    <submittedName>
        <fullName evidence="2">Uncharacterized protein</fullName>
    </submittedName>
</protein>
<dbReference type="InterPro" id="IPR017441">
    <property type="entry name" value="Protein_kinase_ATP_BS"/>
</dbReference>